<dbReference type="RefSeq" id="WP_142531882.1">
    <property type="nucleotide sequence ID" value="NZ_FXTB01000001.1"/>
</dbReference>
<dbReference type="AlphaFoldDB" id="A0A521AY47"/>
<dbReference type="OrthoDB" id="114489at2"/>
<protein>
    <recommendedName>
        <fullName evidence="3">Nucleotidyl transferase AbiEii toxin, Type IV TA system</fullName>
    </recommendedName>
</protein>
<evidence type="ECO:0000313" key="1">
    <source>
        <dbReference type="EMBL" id="SMO39736.1"/>
    </source>
</evidence>
<evidence type="ECO:0008006" key="3">
    <source>
        <dbReference type="Google" id="ProtNLM"/>
    </source>
</evidence>
<proteinExistence type="predicted"/>
<name>A0A521AY47_SACCC</name>
<organism evidence="1 2">
    <name type="scientific">Saccharicrinis carchari</name>
    <dbReference type="NCBI Taxonomy" id="1168039"/>
    <lineage>
        <taxon>Bacteria</taxon>
        <taxon>Pseudomonadati</taxon>
        <taxon>Bacteroidota</taxon>
        <taxon>Bacteroidia</taxon>
        <taxon>Marinilabiliales</taxon>
        <taxon>Marinilabiliaceae</taxon>
        <taxon>Saccharicrinis</taxon>
    </lineage>
</organism>
<dbReference type="EMBL" id="FXTB01000001">
    <property type="protein sequence ID" value="SMO39736.1"/>
    <property type="molecule type" value="Genomic_DNA"/>
</dbReference>
<gene>
    <name evidence="1" type="ORF">SAMN06265379_101518</name>
</gene>
<keyword evidence="2" id="KW-1185">Reference proteome</keyword>
<dbReference type="Gene3D" id="3.30.460.40">
    <property type="match status" value="1"/>
</dbReference>
<accession>A0A521AY47</accession>
<evidence type="ECO:0000313" key="2">
    <source>
        <dbReference type="Proteomes" id="UP000319040"/>
    </source>
</evidence>
<sequence length="236" mass="26620">MENRTINIAVVAAVAAALKDIKQNMVFVGGAVVSLYADDPAADEIRPTQDIDIALNIVNLSHWQEVQEQLGALGFHPDPFGHAICSYKYKDIPIDIMATEAGPLGPANRWYKIGFNNLWTAKAKDQEIKILSAPCYLATKFEAFNDRGSDYRISHDIEDIIYVLDNRTTIAEEVAQDDSRIANFIKKQLQNISSKDLMQEVLMAHIHPLMLEERMPIVEEKITQILNHNYGLQRTK</sequence>
<dbReference type="Proteomes" id="UP000319040">
    <property type="component" value="Unassembled WGS sequence"/>
</dbReference>
<reference evidence="1 2" key="1">
    <citation type="submission" date="2017-05" db="EMBL/GenBank/DDBJ databases">
        <authorList>
            <person name="Varghese N."/>
            <person name="Submissions S."/>
        </authorList>
    </citation>
    <scope>NUCLEOTIDE SEQUENCE [LARGE SCALE GENOMIC DNA]</scope>
    <source>
        <strain evidence="1 2">DSM 27040</strain>
    </source>
</reference>